<dbReference type="InterPro" id="IPR045682">
    <property type="entry name" value="DUF6193"/>
</dbReference>
<gene>
    <name evidence="1" type="ORF">OG727_00155</name>
</gene>
<sequence length="109" mass="12148">MIDDMSTENVAEATWRQMLERHSAARRGGSPEAIEAAAAEPRLRQLFPFLSHGCLTFHRNTEYPWSNDLPFIACTTPYKVYATGYAELLGETEIPQEAAALVVAHLPND</sequence>
<keyword evidence="2" id="KW-1185">Reference proteome</keyword>
<protein>
    <submittedName>
        <fullName evidence="1">DUF6193 family natural product biosynthesis protein</fullName>
    </submittedName>
</protein>
<dbReference type="Pfam" id="PF19692">
    <property type="entry name" value="DUF6193"/>
    <property type="match status" value="1"/>
</dbReference>
<name>A0ABZ1VC13_9ACTN</name>
<organism evidence="1 2">
    <name type="scientific">Streptomyces caniferus</name>
    <dbReference type="NCBI Taxonomy" id="285557"/>
    <lineage>
        <taxon>Bacteria</taxon>
        <taxon>Bacillati</taxon>
        <taxon>Actinomycetota</taxon>
        <taxon>Actinomycetes</taxon>
        <taxon>Kitasatosporales</taxon>
        <taxon>Streptomycetaceae</taxon>
        <taxon>Streptomyces</taxon>
    </lineage>
</organism>
<dbReference type="EMBL" id="CP108473">
    <property type="protein sequence ID" value="WUS20842.1"/>
    <property type="molecule type" value="Genomic_DNA"/>
</dbReference>
<reference evidence="1" key="1">
    <citation type="submission" date="2022-10" db="EMBL/GenBank/DDBJ databases">
        <title>The complete genomes of actinobacterial strains from the NBC collection.</title>
        <authorList>
            <person name="Joergensen T.S."/>
            <person name="Alvarez Arevalo M."/>
            <person name="Sterndorff E.B."/>
            <person name="Faurdal D."/>
            <person name="Vuksanovic O."/>
            <person name="Mourched A.-S."/>
            <person name="Charusanti P."/>
            <person name="Shaw S."/>
            <person name="Blin K."/>
            <person name="Weber T."/>
        </authorList>
    </citation>
    <scope>NUCLEOTIDE SEQUENCE</scope>
    <source>
        <strain evidence="1">NBC_01256</strain>
    </source>
</reference>
<dbReference type="Proteomes" id="UP001432292">
    <property type="component" value="Chromosome"/>
</dbReference>
<accession>A0ABZ1VC13</accession>
<evidence type="ECO:0000313" key="2">
    <source>
        <dbReference type="Proteomes" id="UP001432292"/>
    </source>
</evidence>
<dbReference type="RefSeq" id="WP_329126609.1">
    <property type="nucleotide sequence ID" value="NZ_CP108473.1"/>
</dbReference>
<proteinExistence type="predicted"/>
<evidence type="ECO:0000313" key="1">
    <source>
        <dbReference type="EMBL" id="WUS20842.1"/>
    </source>
</evidence>